<dbReference type="AlphaFoldDB" id="V8C9T7"/>
<feature type="transmembrane region" description="Helical" evidence="1">
    <location>
        <begin position="108"/>
        <end position="130"/>
    </location>
</feature>
<keyword evidence="1" id="KW-1133">Transmembrane helix</keyword>
<dbReference type="Proteomes" id="UP000018731">
    <property type="component" value="Unassembled WGS sequence"/>
</dbReference>
<dbReference type="EMBL" id="AZJI01000005">
    <property type="protein sequence ID" value="ETD23476.1"/>
    <property type="molecule type" value="Genomic_DNA"/>
</dbReference>
<keyword evidence="1" id="KW-0472">Membrane</keyword>
<accession>V8C9T7</accession>
<sequence length="371" mass="42151">MILGGGLVFLLVYYLTKQMFARQMFDNSLDEYIYESANTSKSIQKSNKKYHARSYANTCAKSRTNSLIDFFTNSRIKSKNKKYKKFFKSPSKISKILITFLSKNHRRFFLAFFAGCLFVVFGKLDFYPYIFSYKEIFDSYLFYLQDFVPYRYEIFGSGFGNIGFSEWQSGFGDDLIRILAFVYVCALFGFMFVLCAFDCKYLAVLDWHNVVFLAFCLCKVFFMSHSFYGLFYDFVQVLLHALCAAGLLSLALLLGKVLLRGKEILGEGDIIFCAGFGGLFGFTFLIGSIFWGCVLASVAFICAKISLGLIAKNYPKHTKSKKSAKSKSDFLGALGLHKFLDSKKSLEFFSRIPLIPFVVLGGIAKGIYLAM</sequence>
<keyword evidence="1" id="KW-0812">Transmembrane</keyword>
<dbReference type="HOGENOM" id="CLU_745500_0_0_7"/>
<feature type="transmembrane region" description="Helical" evidence="1">
    <location>
        <begin position="237"/>
        <end position="259"/>
    </location>
</feature>
<feature type="transmembrane region" description="Helical" evidence="1">
    <location>
        <begin position="175"/>
        <end position="197"/>
    </location>
</feature>
<dbReference type="PATRIC" id="fig|1357400.3.peg.1718"/>
<feature type="transmembrane region" description="Helical" evidence="1">
    <location>
        <begin position="271"/>
        <end position="291"/>
    </location>
</feature>
<feature type="transmembrane region" description="Helical" evidence="1">
    <location>
        <begin position="297"/>
        <end position="315"/>
    </location>
</feature>
<feature type="transmembrane region" description="Helical" evidence="1">
    <location>
        <begin position="348"/>
        <end position="370"/>
    </location>
</feature>
<evidence type="ECO:0008006" key="4">
    <source>
        <dbReference type="Google" id="ProtNLM"/>
    </source>
</evidence>
<comment type="caution">
    <text evidence="2">The sequence shown here is derived from an EMBL/GenBank/DDBJ whole genome shotgun (WGS) entry which is preliminary data.</text>
</comment>
<dbReference type="STRING" id="1357400.HMPREF2086_01281"/>
<feature type="transmembrane region" description="Helical" evidence="1">
    <location>
        <begin position="209"/>
        <end position="231"/>
    </location>
</feature>
<evidence type="ECO:0000313" key="3">
    <source>
        <dbReference type="Proteomes" id="UP000018731"/>
    </source>
</evidence>
<gene>
    <name evidence="2" type="ORF">HMPREF2086_01281</name>
</gene>
<evidence type="ECO:0000256" key="1">
    <source>
        <dbReference type="SAM" id="Phobius"/>
    </source>
</evidence>
<protein>
    <recommendedName>
        <fullName evidence="4">Prepilin type IV endopeptidase peptidase domain-containing protein</fullName>
    </recommendedName>
</protein>
<name>V8C9T7_9HELI</name>
<organism evidence="2 3">
    <name type="scientific">Helicobacter macacae MIT 99-5501</name>
    <dbReference type="NCBI Taxonomy" id="1357400"/>
    <lineage>
        <taxon>Bacteria</taxon>
        <taxon>Pseudomonadati</taxon>
        <taxon>Campylobacterota</taxon>
        <taxon>Epsilonproteobacteria</taxon>
        <taxon>Campylobacterales</taxon>
        <taxon>Helicobacteraceae</taxon>
        <taxon>Helicobacter</taxon>
    </lineage>
</organism>
<keyword evidence="3" id="KW-1185">Reference proteome</keyword>
<proteinExistence type="predicted"/>
<evidence type="ECO:0000313" key="2">
    <source>
        <dbReference type="EMBL" id="ETD23476.1"/>
    </source>
</evidence>
<reference evidence="2 3" key="1">
    <citation type="journal article" date="2014" name="Genome Announc.">
        <title>Draft genome sequences of six enterohepatic helicobacter species isolated from humans and one from rhesus macaques.</title>
        <authorList>
            <person name="Shen Z."/>
            <person name="Sheh A."/>
            <person name="Young S.K."/>
            <person name="Abouelliel A."/>
            <person name="Ward D.V."/>
            <person name="Earl A.M."/>
            <person name="Fox J.G."/>
        </authorList>
    </citation>
    <scope>NUCLEOTIDE SEQUENCE [LARGE SCALE GENOMIC DNA]</scope>
    <source>
        <strain evidence="2 3">MIT 99-5501</strain>
    </source>
</reference>